<feature type="compositionally biased region" description="Gly residues" evidence="1">
    <location>
        <begin position="298"/>
        <end position="307"/>
    </location>
</feature>
<name>A0A197JVQ2_9FUNG</name>
<dbReference type="Proteomes" id="UP000078512">
    <property type="component" value="Unassembled WGS sequence"/>
</dbReference>
<dbReference type="OrthoDB" id="2445411at2759"/>
<feature type="compositionally biased region" description="Basic and acidic residues" evidence="1">
    <location>
        <begin position="351"/>
        <end position="360"/>
    </location>
</feature>
<feature type="transmembrane region" description="Helical" evidence="2">
    <location>
        <begin position="578"/>
        <end position="601"/>
    </location>
</feature>
<feature type="compositionally biased region" description="Low complexity" evidence="1">
    <location>
        <begin position="46"/>
        <end position="70"/>
    </location>
</feature>
<keyword evidence="2" id="KW-0472">Membrane</keyword>
<feature type="transmembrane region" description="Helical" evidence="2">
    <location>
        <begin position="654"/>
        <end position="677"/>
    </location>
</feature>
<organism evidence="3 4">
    <name type="scientific">Linnemannia elongata AG-77</name>
    <dbReference type="NCBI Taxonomy" id="1314771"/>
    <lineage>
        <taxon>Eukaryota</taxon>
        <taxon>Fungi</taxon>
        <taxon>Fungi incertae sedis</taxon>
        <taxon>Mucoromycota</taxon>
        <taxon>Mortierellomycotina</taxon>
        <taxon>Mortierellomycetes</taxon>
        <taxon>Mortierellales</taxon>
        <taxon>Mortierellaceae</taxon>
        <taxon>Linnemannia</taxon>
    </lineage>
</organism>
<sequence>MNTSHVQPTLRSSETQKESEDRQHLEELTRTATLPPLPPPIPPHPSSSSFTFAPSSPSPSSTSTSTSTSSARLKQIAPAPLHIPDQQQQQQQQLYFQQQQHLQPHQILQQQQQHEIYLQQQHQHQQQQQQYLQQQQQQLPPLPYQQQHNHQYIQLTQPTHQQQPTQPPQMAYTEHLSYNQHDDMLNPSDFRKRDHEAVHGASLLAPSRSTTPVPPTIPKRPDSRSALYDSGHETMVVDEVESVLLNVNNNLSVLGLQQQRQQQGYISGEENELSQQQRRRPVSYHPDGPAANNNAAGNGLGQKQGLGHGHDRYSSYDYGVPINYRTGASEYYDDLDGSDSSKAVKVEVRVDSSAVHKEPTRPVSLQHPSQTRLSRQEQMLKRSSQVIPVHHKYNHKNNSSATLVEPQQAATTPPPQKEMTKEEREKLEKVFKKKRSLLEKYGPGGAPPPARLESVTHYRNNSQGYLHGDDGSSDGGSILKKGKGRWIDRPCGCLPAGLITFLAFKISLLYNGVLGAILFQASQFHEVGMSPIFGFTIAYFVATGISALGLITVGILASRNYHTGKSIPSRIPLRIFKFVHALYLLCSVLATTACMLAWLALNNSQTGSWTRLQLPATTATTSNPSIISNAPVLSIESILKPDPDHPGWLIVNPWLWMAAFVALGLVQLYFWFCMVAYARSHLAQWRSGFQTRMRRLEALRALEDGVGRADSTKTH</sequence>
<keyword evidence="2" id="KW-0812">Transmembrane</keyword>
<evidence type="ECO:0000313" key="4">
    <source>
        <dbReference type="Proteomes" id="UP000078512"/>
    </source>
</evidence>
<feature type="compositionally biased region" description="Basic and acidic residues" evidence="1">
    <location>
        <begin position="14"/>
        <end position="29"/>
    </location>
</feature>
<gene>
    <name evidence="3" type="ORF">K457DRAFT_32445</name>
</gene>
<proteinExistence type="predicted"/>
<protein>
    <submittedName>
        <fullName evidence="3">Uncharacterized protein</fullName>
    </submittedName>
</protein>
<evidence type="ECO:0000256" key="2">
    <source>
        <dbReference type="SAM" id="Phobius"/>
    </source>
</evidence>
<feature type="transmembrane region" description="Helical" evidence="2">
    <location>
        <begin position="532"/>
        <end position="557"/>
    </location>
</feature>
<feature type="compositionally biased region" description="Low complexity" evidence="1">
    <location>
        <begin position="286"/>
        <end position="297"/>
    </location>
</feature>
<feature type="compositionally biased region" description="Pro residues" evidence="1">
    <location>
        <begin position="35"/>
        <end position="45"/>
    </location>
</feature>
<keyword evidence="4" id="KW-1185">Reference proteome</keyword>
<feature type="region of interest" description="Disordered" evidence="1">
    <location>
        <begin position="201"/>
        <end position="223"/>
    </location>
</feature>
<feature type="region of interest" description="Disordered" evidence="1">
    <location>
        <begin position="351"/>
        <end position="374"/>
    </location>
</feature>
<evidence type="ECO:0000313" key="3">
    <source>
        <dbReference type="EMBL" id="OAQ29295.1"/>
    </source>
</evidence>
<evidence type="ECO:0000256" key="1">
    <source>
        <dbReference type="SAM" id="MobiDB-lite"/>
    </source>
</evidence>
<keyword evidence="2" id="KW-1133">Transmembrane helix</keyword>
<feature type="region of interest" description="Disordered" evidence="1">
    <location>
        <begin position="1"/>
        <end position="74"/>
    </location>
</feature>
<reference evidence="3 4" key="1">
    <citation type="submission" date="2016-05" db="EMBL/GenBank/DDBJ databases">
        <title>Genome sequencing reveals origins of a unique bacterial endosymbiosis in the earliest lineages of terrestrial Fungi.</title>
        <authorList>
            <consortium name="DOE Joint Genome Institute"/>
            <person name="Uehling J."/>
            <person name="Gryganskyi A."/>
            <person name="Hameed K."/>
            <person name="Tschaplinski T."/>
            <person name="Misztal P."/>
            <person name="Wu S."/>
            <person name="Desiro A."/>
            <person name="Vande Pol N."/>
            <person name="Du Z.-Y."/>
            <person name="Zienkiewicz A."/>
            <person name="Zienkiewicz K."/>
            <person name="Morin E."/>
            <person name="Tisserant E."/>
            <person name="Splivallo R."/>
            <person name="Hainaut M."/>
            <person name="Henrissat B."/>
            <person name="Ohm R."/>
            <person name="Kuo A."/>
            <person name="Yan J."/>
            <person name="Lipzen A."/>
            <person name="Nolan M."/>
            <person name="Labutti K."/>
            <person name="Barry K."/>
            <person name="Goldstein A."/>
            <person name="Labbe J."/>
            <person name="Schadt C."/>
            <person name="Tuskan G."/>
            <person name="Grigoriev I."/>
            <person name="Martin F."/>
            <person name="Vilgalys R."/>
            <person name="Bonito G."/>
        </authorList>
    </citation>
    <scope>NUCLEOTIDE SEQUENCE [LARGE SCALE GENOMIC DNA]</scope>
    <source>
        <strain evidence="3 4">AG-77</strain>
    </source>
</reference>
<dbReference type="EMBL" id="KV442042">
    <property type="protein sequence ID" value="OAQ29295.1"/>
    <property type="molecule type" value="Genomic_DNA"/>
</dbReference>
<dbReference type="AlphaFoldDB" id="A0A197JVQ2"/>
<feature type="transmembrane region" description="Helical" evidence="2">
    <location>
        <begin position="493"/>
        <end position="520"/>
    </location>
</feature>
<feature type="compositionally biased region" description="Polar residues" evidence="1">
    <location>
        <begin position="1"/>
        <end position="13"/>
    </location>
</feature>
<accession>A0A197JVQ2</accession>
<feature type="region of interest" description="Disordered" evidence="1">
    <location>
        <begin position="397"/>
        <end position="424"/>
    </location>
</feature>
<feature type="region of interest" description="Disordered" evidence="1">
    <location>
        <begin position="265"/>
        <end position="312"/>
    </location>
</feature>